<dbReference type="EMBL" id="KN838552">
    <property type="protein sequence ID" value="KIK06605.1"/>
    <property type="molecule type" value="Genomic_DNA"/>
</dbReference>
<keyword evidence="3" id="KW-1185">Reference proteome</keyword>
<protein>
    <submittedName>
        <fullName evidence="2">Uncharacterized protein</fullName>
    </submittedName>
</protein>
<feature type="region of interest" description="Disordered" evidence="1">
    <location>
        <begin position="186"/>
        <end position="211"/>
    </location>
</feature>
<feature type="compositionally biased region" description="Polar residues" evidence="1">
    <location>
        <begin position="126"/>
        <end position="138"/>
    </location>
</feature>
<dbReference type="AlphaFoldDB" id="A0A0C9X390"/>
<evidence type="ECO:0000313" key="2">
    <source>
        <dbReference type="EMBL" id="KIK06605.1"/>
    </source>
</evidence>
<reference evidence="2 3" key="1">
    <citation type="submission" date="2014-04" db="EMBL/GenBank/DDBJ databases">
        <authorList>
            <consortium name="DOE Joint Genome Institute"/>
            <person name="Kuo A."/>
            <person name="Kohler A."/>
            <person name="Nagy L.G."/>
            <person name="Floudas D."/>
            <person name="Copeland A."/>
            <person name="Barry K.W."/>
            <person name="Cichocki N."/>
            <person name="Veneault-Fourrey C."/>
            <person name="LaButti K."/>
            <person name="Lindquist E.A."/>
            <person name="Lipzen A."/>
            <person name="Lundell T."/>
            <person name="Morin E."/>
            <person name="Murat C."/>
            <person name="Sun H."/>
            <person name="Tunlid A."/>
            <person name="Henrissat B."/>
            <person name="Grigoriev I.V."/>
            <person name="Hibbett D.S."/>
            <person name="Martin F."/>
            <person name="Nordberg H.P."/>
            <person name="Cantor M.N."/>
            <person name="Hua S.X."/>
        </authorList>
    </citation>
    <scope>NUCLEOTIDE SEQUENCE [LARGE SCALE GENOMIC DNA]</scope>
    <source>
        <strain evidence="2 3">LaAM-08-1</strain>
    </source>
</reference>
<feature type="region of interest" description="Disordered" evidence="1">
    <location>
        <begin position="107"/>
        <end position="141"/>
    </location>
</feature>
<dbReference type="HOGENOM" id="CLU_113386_0_0_1"/>
<reference evidence="3" key="2">
    <citation type="submission" date="2015-01" db="EMBL/GenBank/DDBJ databases">
        <title>Evolutionary Origins and Diversification of the Mycorrhizal Mutualists.</title>
        <authorList>
            <consortium name="DOE Joint Genome Institute"/>
            <consortium name="Mycorrhizal Genomics Consortium"/>
            <person name="Kohler A."/>
            <person name="Kuo A."/>
            <person name="Nagy L.G."/>
            <person name="Floudas D."/>
            <person name="Copeland A."/>
            <person name="Barry K.W."/>
            <person name="Cichocki N."/>
            <person name="Veneault-Fourrey C."/>
            <person name="LaButti K."/>
            <person name="Lindquist E.A."/>
            <person name="Lipzen A."/>
            <person name="Lundell T."/>
            <person name="Morin E."/>
            <person name="Murat C."/>
            <person name="Riley R."/>
            <person name="Ohm R."/>
            <person name="Sun H."/>
            <person name="Tunlid A."/>
            <person name="Henrissat B."/>
            <person name="Grigoriev I.V."/>
            <person name="Hibbett D.S."/>
            <person name="Martin F."/>
        </authorList>
    </citation>
    <scope>NUCLEOTIDE SEQUENCE [LARGE SCALE GENOMIC DNA]</scope>
    <source>
        <strain evidence="3">LaAM-08-1</strain>
    </source>
</reference>
<accession>A0A0C9X390</accession>
<dbReference type="OrthoDB" id="3242721at2759"/>
<proteinExistence type="predicted"/>
<feature type="compositionally biased region" description="Low complexity" evidence="1">
    <location>
        <begin position="188"/>
        <end position="199"/>
    </location>
</feature>
<sequence length="211" mass="23582">MSSNDNLVVVAPRPVRLAATHFHRPHARFLSDRVKIADSDDISVDKDPSPRASPRSVLPTEALEEFLSILRPSFFPSASPTLRSCRSASLPTFQYDRSFTFRARQRLENASPKTGHPFDDVDTPFLQHNQNSHSTTPELTDLDNSFDHDLLDPRLETPARWFSYGVLSSPISRTHTRNPFLRQASDYPPVAVSPLSPAAVPLPSPSPEEML</sequence>
<name>A0A0C9X390_9AGAR</name>
<feature type="compositionally biased region" description="Pro residues" evidence="1">
    <location>
        <begin position="200"/>
        <end position="211"/>
    </location>
</feature>
<evidence type="ECO:0000313" key="3">
    <source>
        <dbReference type="Proteomes" id="UP000054477"/>
    </source>
</evidence>
<evidence type="ECO:0000256" key="1">
    <source>
        <dbReference type="SAM" id="MobiDB-lite"/>
    </source>
</evidence>
<dbReference type="Proteomes" id="UP000054477">
    <property type="component" value="Unassembled WGS sequence"/>
</dbReference>
<organism evidence="2 3">
    <name type="scientific">Laccaria amethystina LaAM-08-1</name>
    <dbReference type="NCBI Taxonomy" id="1095629"/>
    <lineage>
        <taxon>Eukaryota</taxon>
        <taxon>Fungi</taxon>
        <taxon>Dikarya</taxon>
        <taxon>Basidiomycota</taxon>
        <taxon>Agaricomycotina</taxon>
        <taxon>Agaricomycetes</taxon>
        <taxon>Agaricomycetidae</taxon>
        <taxon>Agaricales</taxon>
        <taxon>Agaricineae</taxon>
        <taxon>Hydnangiaceae</taxon>
        <taxon>Laccaria</taxon>
    </lineage>
</organism>
<gene>
    <name evidence="2" type="ORF">K443DRAFT_3061</name>
</gene>